<protein>
    <submittedName>
        <fullName evidence="1">Uncharacterized protein</fullName>
    </submittedName>
</protein>
<dbReference type="EMBL" id="WQMT02000006">
    <property type="protein sequence ID" value="KAG9221550.1"/>
    <property type="molecule type" value="Genomic_DNA"/>
</dbReference>
<keyword evidence="2" id="KW-1185">Reference proteome</keyword>
<evidence type="ECO:0000313" key="1">
    <source>
        <dbReference type="EMBL" id="KAG9221550.1"/>
    </source>
</evidence>
<accession>A0ACB7IUZ9</accession>
<organism evidence="1 2">
    <name type="scientific">Pleurotus cornucopiae</name>
    <name type="common">Cornucopia mushroom</name>
    <dbReference type="NCBI Taxonomy" id="5321"/>
    <lineage>
        <taxon>Eukaryota</taxon>
        <taxon>Fungi</taxon>
        <taxon>Dikarya</taxon>
        <taxon>Basidiomycota</taxon>
        <taxon>Agaricomycotina</taxon>
        <taxon>Agaricomycetes</taxon>
        <taxon>Agaricomycetidae</taxon>
        <taxon>Agaricales</taxon>
        <taxon>Pleurotineae</taxon>
        <taxon>Pleurotaceae</taxon>
        <taxon>Pleurotus</taxon>
    </lineage>
</organism>
<reference evidence="1 2" key="1">
    <citation type="journal article" date="2021" name="Appl. Environ. Microbiol.">
        <title>Genetic linkage and physical mapping for an oyster mushroom Pleurotus cornucopiae and QTL analysis for the trait cap color.</title>
        <authorList>
            <person name="Zhang Y."/>
            <person name="Gao W."/>
            <person name="Sonnenberg A."/>
            <person name="Chen Q."/>
            <person name="Zhang J."/>
            <person name="Huang C."/>
        </authorList>
    </citation>
    <scope>NUCLEOTIDE SEQUENCE [LARGE SCALE GENOMIC DNA]</scope>
    <source>
        <strain evidence="1">CCMSSC00406</strain>
    </source>
</reference>
<evidence type="ECO:0000313" key="2">
    <source>
        <dbReference type="Proteomes" id="UP000824881"/>
    </source>
</evidence>
<sequence>MGIRAKIEQSAPNRPPTMGEGDVDLLWDWFVKSENFLQHKNTPAQDMVKTVAYGMTSVHAIRWLAANGPSLPEMDWETYKDQMCTLFLPSDWEYTARMAVLRLKQGARPFMDFALDVMVKNNLLAGTVSFMNDDFLRDAIEAGMEPELAQECHRENTNRISDFQPWLDEIKRLDERRRQRFDEIAKEFARLNVRTTVPGRVPPKIAAFAAAKNSSTTGSSSSAQQAAFVPIPKLADAERRLLQENGGCYKCRRFFAGHIGPRCPNPPIDGVKYKTLTAADVPPRPASYAARGSSSAHVAAVVESTESGIEELINFDGSVETVAAVLPNASAVIDTGSPGYSDDECAPFSCSNLLWTCNLRSLSLNSILTVKGLIDDGSSVVLIKEDIVKRLGLQVLQALVPFACQAAFSNDRTSLSLSSYVKIQPCSPDGRFSSRVLRAFVSPTLVTDLILGLPFLNLNGLVIDHGRNTCIIKLDNETSYNLLHAADHVHSKPTPRWKSAHIRASEIRTARRRARPAVRDILLGEEMTARLRPRLNSHPARGQRGSRSGNIIAALKERIEDLNAIETFEGQLKRMDGEMKRKYADLFPDDIPPVHQLPDTTYHCFILKDAHKIVRKREYACSRKWQDAWRTLLEGHLAAGRMRPSDSKFSSPAFLVPKSDPNAMPRWVNDYRELNETTVADKFPLPRIADILADCGRGKIWGKLDMTNAFFQTKVHPDHIKYTAVRTPFGLYEWVVITSGVWLLRCGHGLVKFVTNIETILQALRAASLYCSLKKTSLFCTSIEFLGHRISADGIQADDTKAAKIASWPVPRTASDVRQFLGLVRYLSAFLPRLAQLTAVLTPLTNKVPGSEHIVWLAEHQATFDGIKGLVKTRSS</sequence>
<name>A0ACB7IUZ9_PLECO</name>
<comment type="caution">
    <text evidence="1">The sequence shown here is derived from an EMBL/GenBank/DDBJ whole genome shotgun (WGS) entry which is preliminary data.</text>
</comment>
<proteinExistence type="predicted"/>
<dbReference type="Proteomes" id="UP000824881">
    <property type="component" value="Unassembled WGS sequence"/>
</dbReference>
<gene>
    <name evidence="1" type="ORF">CCMSSC00406_0007189</name>
</gene>